<reference evidence="2 3" key="1">
    <citation type="journal article" date="2016" name="Mol. Biol. Evol.">
        <title>Comparative Genomics of Early-Diverging Mushroom-Forming Fungi Provides Insights into the Origins of Lignocellulose Decay Capabilities.</title>
        <authorList>
            <person name="Nagy L.G."/>
            <person name="Riley R."/>
            <person name="Tritt A."/>
            <person name="Adam C."/>
            <person name="Daum C."/>
            <person name="Floudas D."/>
            <person name="Sun H."/>
            <person name="Yadav J.S."/>
            <person name="Pangilinan J."/>
            <person name="Larsson K.H."/>
            <person name="Matsuura K."/>
            <person name="Barry K."/>
            <person name="Labutti K."/>
            <person name="Kuo R."/>
            <person name="Ohm R.A."/>
            <person name="Bhattacharya S.S."/>
            <person name="Shirouzu T."/>
            <person name="Yoshinaga Y."/>
            <person name="Martin F.M."/>
            <person name="Grigoriev I.V."/>
            <person name="Hibbett D.S."/>
        </authorList>
    </citation>
    <scope>NUCLEOTIDE SEQUENCE [LARGE SCALE GENOMIC DNA]</scope>
    <source>
        <strain evidence="2 3">L-15889</strain>
    </source>
</reference>
<feature type="transmembrane region" description="Helical" evidence="1">
    <location>
        <begin position="20"/>
        <end position="37"/>
    </location>
</feature>
<gene>
    <name evidence="2" type="ORF">DAEQUDRAFT_320166</name>
</gene>
<dbReference type="EMBL" id="KV429065">
    <property type="protein sequence ID" value="KZT68550.1"/>
    <property type="molecule type" value="Genomic_DNA"/>
</dbReference>
<keyword evidence="1" id="KW-0472">Membrane</keyword>
<proteinExistence type="predicted"/>
<sequence>MSPIPTVSNMLGPLSIGTPLASIIYGINCLQLYLYYMKYSQRDGALLKAYVAVLMVADSLHVALLMLIHYHYTVVSFGDKAALESTFWPLLAQVLLGVCGV</sequence>
<dbReference type="Proteomes" id="UP000076727">
    <property type="component" value="Unassembled WGS sequence"/>
</dbReference>
<name>A0A165PRQ5_9APHY</name>
<evidence type="ECO:0000313" key="3">
    <source>
        <dbReference type="Proteomes" id="UP000076727"/>
    </source>
</evidence>
<keyword evidence="3" id="KW-1185">Reference proteome</keyword>
<accession>A0A165PRQ5</accession>
<evidence type="ECO:0000256" key="1">
    <source>
        <dbReference type="SAM" id="Phobius"/>
    </source>
</evidence>
<keyword evidence="1" id="KW-1133">Transmembrane helix</keyword>
<keyword evidence="1" id="KW-0812">Transmembrane</keyword>
<organism evidence="2 3">
    <name type="scientific">Daedalea quercina L-15889</name>
    <dbReference type="NCBI Taxonomy" id="1314783"/>
    <lineage>
        <taxon>Eukaryota</taxon>
        <taxon>Fungi</taxon>
        <taxon>Dikarya</taxon>
        <taxon>Basidiomycota</taxon>
        <taxon>Agaricomycotina</taxon>
        <taxon>Agaricomycetes</taxon>
        <taxon>Polyporales</taxon>
        <taxon>Fomitopsis</taxon>
    </lineage>
</organism>
<protein>
    <submittedName>
        <fullName evidence="2">Uncharacterized protein</fullName>
    </submittedName>
</protein>
<dbReference type="OrthoDB" id="2749860at2759"/>
<dbReference type="STRING" id="1314783.A0A165PRQ5"/>
<feature type="transmembrane region" description="Helical" evidence="1">
    <location>
        <begin position="49"/>
        <end position="70"/>
    </location>
</feature>
<dbReference type="PANTHER" id="PTHR40465">
    <property type="entry name" value="CHROMOSOME 1, WHOLE GENOME SHOTGUN SEQUENCE"/>
    <property type="match status" value="1"/>
</dbReference>
<dbReference type="PANTHER" id="PTHR40465:SF1">
    <property type="entry name" value="DUF6534 DOMAIN-CONTAINING PROTEIN"/>
    <property type="match status" value="1"/>
</dbReference>
<dbReference type="AlphaFoldDB" id="A0A165PRQ5"/>
<evidence type="ECO:0000313" key="2">
    <source>
        <dbReference type="EMBL" id="KZT68550.1"/>
    </source>
</evidence>